<gene>
    <name evidence="14" type="ORF">ACFP1Z_15610</name>
</gene>
<evidence type="ECO:0000259" key="12">
    <source>
        <dbReference type="Pfam" id="PF07731"/>
    </source>
</evidence>
<accession>A0ABW0Z1I2</accession>
<evidence type="ECO:0000256" key="10">
    <source>
        <dbReference type="SAM" id="SignalP"/>
    </source>
</evidence>
<dbReference type="InterPro" id="IPR045087">
    <property type="entry name" value="Cu-oxidase_fam"/>
</dbReference>
<evidence type="ECO:0000256" key="4">
    <source>
        <dbReference type="ARBA" id="ARBA00023002"/>
    </source>
</evidence>
<feature type="domain" description="Plastocyanin-like" evidence="13">
    <location>
        <begin position="81"/>
        <end position="192"/>
    </location>
</feature>
<dbReference type="Pfam" id="PF00394">
    <property type="entry name" value="Cu-oxidase"/>
    <property type="match status" value="1"/>
</dbReference>
<dbReference type="InterPro" id="IPR006311">
    <property type="entry name" value="TAT_signal"/>
</dbReference>
<dbReference type="EMBL" id="JBHSPB010000008">
    <property type="protein sequence ID" value="MFC5721598.1"/>
    <property type="molecule type" value="Genomic_DNA"/>
</dbReference>
<name>A0ABW0Z1I2_9ACTN</name>
<proteinExistence type="inferred from homology"/>
<dbReference type="InterPro" id="IPR011706">
    <property type="entry name" value="Cu-oxidase_C"/>
</dbReference>
<evidence type="ECO:0000313" key="15">
    <source>
        <dbReference type="Proteomes" id="UP001596083"/>
    </source>
</evidence>
<feature type="chain" id="PRO_5045928348" description="Multicopper oxidase CueO" evidence="10">
    <location>
        <begin position="36"/>
        <end position="487"/>
    </location>
</feature>
<dbReference type="Proteomes" id="UP001596083">
    <property type="component" value="Unassembled WGS sequence"/>
</dbReference>
<keyword evidence="3" id="KW-0479">Metal-binding</keyword>
<evidence type="ECO:0000256" key="9">
    <source>
        <dbReference type="ARBA" id="ARBA00048092"/>
    </source>
</evidence>
<evidence type="ECO:0000259" key="11">
    <source>
        <dbReference type="Pfam" id="PF00394"/>
    </source>
</evidence>
<evidence type="ECO:0000256" key="7">
    <source>
        <dbReference type="ARBA" id="ARBA00042896"/>
    </source>
</evidence>
<evidence type="ECO:0000256" key="3">
    <source>
        <dbReference type="ARBA" id="ARBA00022723"/>
    </source>
</evidence>
<keyword evidence="15" id="KW-1185">Reference proteome</keyword>
<evidence type="ECO:0000256" key="6">
    <source>
        <dbReference type="ARBA" id="ARBA00041027"/>
    </source>
</evidence>
<feature type="signal peptide" evidence="10">
    <location>
        <begin position="1"/>
        <end position="35"/>
    </location>
</feature>
<dbReference type="RefSeq" id="WP_390316903.1">
    <property type="nucleotide sequence ID" value="NZ_JBHSPB010000008.1"/>
</dbReference>
<reference evidence="15" key="1">
    <citation type="journal article" date="2019" name="Int. J. Syst. Evol. Microbiol.">
        <title>The Global Catalogue of Microorganisms (GCM) 10K type strain sequencing project: providing services to taxonomists for standard genome sequencing and annotation.</title>
        <authorList>
            <consortium name="The Broad Institute Genomics Platform"/>
            <consortium name="The Broad Institute Genome Sequencing Center for Infectious Disease"/>
            <person name="Wu L."/>
            <person name="Ma J."/>
        </authorList>
    </citation>
    <scope>NUCLEOTIDE SEQUENCE [LARGE SCALE GENOMIC DNA]</scope>
    <source>
        <strain evidence="15">CGMCC 4.7304</strain>
    </source>
</reference>
<comment type="subunit">
    <text evidence="2">Monomer.</text>
</comment>
<evidence type="ECO:0000313" key="14">
    <source>
        <dbReference type="EMBL" id="MFC5721598.1"/>
    </source>
</evidence>
<evidence type="ECO:0000256" key="8">
    <source>
        <dbReference type="ARBA" id="ARBA00043090"/>
    </source>
</evidence>
<keyword evidence="4" id="KW-0560">Oxidoreductase</keyword>
<comment type="catalytic activity">
    <reaction evidence="9">
        <text>4 Cu(+) + O2 + 4 H(+) = 4 Cu(2+) + 2 H2O</text>
        <dbReference type="Rhea" id="RHEA:30083"/>
        <dbReference type="ChEBI" id="CHEBI:15377"/>
        <dbReference type="ChEBI" id="CHEBI:15378"/>
        <dbReference type="ChEBI" id="CHEBI:15379"/>
        <dbReference type="ChEBI" id="CHEBI:29036"/>
        <dbReference type="ChEBI" id="CHEBI:49552"/>
        <dbReference type="EC" id="1.16.3.4"/>
    </reaction>
    <physiologicalReaction direction="left-to-right" evidence="9">
        <dbReference type="Rhea" id="RHEA:30084"/>
    </physiologicalReaction>
</comment>
<comment type="caution">
    <text evidence="14">The sequence shown here is derived from an EMBL/GenBank/DDBJ whole genome shotgun (WGS) entry which is preliminary data.</text>
</comment>
<dbReference type="PANTHER" id="PTHR48267">
    <property type="entry name" value="CUPREDOXIN SUPERFAMILY PROTEIN"/>
    <property type="match status" value="1"/>
</dbReference>
<feature type="domain" description="Plastocyanin-like" evidence="11">
    <location>
        <begin position="232"/>
        <end position="311"/>
    </location>
</feature>
<dbReference type="SUPFAM" id="SSF49503">
    <property type="entry name" value="Cupredoxins"/>
    <property type="match status" value="3"/>
</dbReference>
<dbReference type="InterPro" id="IPR011707">
    <property type="entry name" value="Cu-oxidase-like_N"/>
</dbReference>
<protein>
    <recommendedName>
        <fullName evidence="6">Multicopper oxidase CueO</fullName>
        <ecNumber evidence="5">1.16.3.4</ecNumber>
    </recommendedName>
    <alternativeName>
        <fullName evidence="7">Copper efflux oxidase</fullName>
    </alternativeName>
    <alternativeName>
        <fullName evidence="8">Cuprous oxidase</fullName>
    </alternativeName>
</protein>
<evidence type="ECO:0000256" key="5">
    <source>
        <dbReference type="ARBA" id="ARBA00038978"/>
    </source>
</evidence>
<dbReference type="CDD" id="cd13890">
    <property type="entry name" value="CuRO_3_CueO_FtsP"/>
    <property type="match status" value="1"/>
</dbReference>
<dbReference type="InterPro" id="IPR008972">
    <property type="entry name" value="Cupredoxin"/>
</dbReference>
<dbReference type="EC" id="1.16.3.4" evidence="5"/>
<feature type="domain" description="Plastocyanin-like" evidence="12">
    <location>
        <begin position="370"/>
        <end position="485"/>
    </location>
</feature>
<dbReference type="InterPro" id="IPR002355">
    <property type="entry name" value="Cu_oxidase_Cu_BS"/>
</dbReference>
<keyword evidence="10" id="KW-0732">Signal</keyword>
<sequence>MLTRRRVLGAGIATAAAGLTGASLVPLLTAGGAEAANTPAPTGSAPPPVPLFTVPMPLIPVARPVSTDGGVDTYEVTTRKVTKEILPGTRSELLTYDGQFPGATIKARRGRPVVIRQRNGLDVPISRHLHGGSVQQDSDGGPMDTVDPGGERVYTYANKQPHASLWYHDHAHHQEAENVYRGLHGSYLLSDEAEDALPLPKDAYDVVIQISDARFDATGRLQYSMGDWARNTLLVNGAPYPYFEVAARKYRLRFANTSNMRFFELRLADGGDLTQIGSDGGLLPRPHTTKSVYLSSGERADVVIDFSRYPVGTQVVLQNTVAWGPAEQVGQVMRFDVTHTADDPSSVPSVLRTLPPLPAPTGSRTVVLRMDEDGRAAPKAYLDDKVYDPQRVDAFVRHGASEIWTVTNANTTIPHNFHMHLVQFRVIERDGKAPGPAESGLKDTVVLQPGETVRLQATFDTYAGTYVYHCHMLDHSAMGMMATMKIA</sequence>
<evidence type="ECO:0000256" key="2">
    <source>
        <dbReference type="ARBA" id="ARBA00011245"/>
    </source>
</evidence>
<dbReference type="PROSITE" id="PS00080">
    <property type="entry name" value="MULTICOPPER_OXIDASE2"/>
    <property type="match status" value="1"/>
</dbReference>
<dbReference type="PROSITE" id="PS51318">
    <property type="entry name" value="TAT"/>
    <property type="match status" value="1"/>
</dbReference>
<comment type="similarity">
    <text evidence="1">Belongs to the multicopper oxidase family.</text>
</comment>
<dbReference type="Gene3D" id="2.60.40.420">
    <property type="entry name" value="Cupredoxins - blue copper proteins"/>
    <property type="match status" value="3"/>
</dbReference>
<evidence type="ECO:0000259" key="13">
    <source>
        <dbReference type="Pfam" id="PF07732"/>
    </source>
</evidence>
<dbReference type="PANTHER" id="PTHR48267:SF1">
    <property type="entry name" value="BILIRUBIN OXIDASE"/>
    <property type="match status" value="1"/>
</dbReference>
<dbReference type="Pfam" id="PF07732">
    <property type="entry name" value="Cu-oxidase_3"/>
    <property type="match status" value="1"/>
</dbReference>
<dbReference type="InterPro" id="IPR001117">
    <property type="entry name" value="Cu-oxidase_2nd"/>
</dbReference>
<organism evidence="14 15">
    <name type="scientific">Streptomyces gamaensis</name>
    <dbReference type="NCBI Taxonomy" id="1763542"/>
    <lineage>
        <taxon>Bacteria</taxon>
        <taxon>Bacillati</taxon>
        <taxon>Actinomycetota</taxon>
        <taxon>Actinomycetes</taxon>
        <taxon>Kitasatosporales</taxon>
        <taxon>Streptomycetaceae</taxon>
        <taxon>Streptomyces</taxon>
    </lineage>
</organism>
<dbReference type="Pfam" id="PF07731">
    <property type="entry name" value="Cu-oxidase_2"/>
    <property type="match status" value="1"/>
</dbReference>
<evidence type="ECO:0000256" key="1">
    <source>
        <dbReference type="ARBA" id="ARBA00010609"/>
    </source>
</evidence>